<feature type="non-terminal residue" evidence="2">
    <location>
        <position position="1"/>
    </location>
</feature>
<comment type="caution">
    <text evidence="2">The sequence shown here is derived from an EMBL/GenBank/DDBJ whole genome shotgun (WGS) entry which is preliminary data.</text>
</comment>
<name>A0A392P9V7_9FABA</name>
<evidence type="ECO:0000313" key="3">
    <source>
        <dbReference type="Proteomes" id="UP000265520"/>
    </source>
</evidence>
<keyword evidence="1" id="KW-1133">Transmembrane helix</keyword>
<evidence type="ECO:0000256" key="1">
    <source>
        <dbReference type="SAM" id="Phobius"/>
    </source>
</evidence>
<keyword evidence="1" id="KW-0472">Membrane</keyword>
<proteinExistence type="predicted"/>
<accession>A0A392P9V7</accession>
<reference evidence="2 3" key="1">
    <citation type="journal article" date="2018" name="Front. Plant Sci.">
        <title>Red Clover (Trifolium pratense) and Zigzag Clover (T. medium) - A Picture of Genomic Similarities and Differences.</title>
        <authorList>
            <person name="Dluhosova J."/>
            <person name="Istvanek J."/>
            <person name="Nedelnik J."/>
            <person name="Repkova J."/>
        </authorList>
    </citation>
    <scope>NUCLEOTIDE SEQUENCE [LARGE SCALE GENOMIC DNA]</scope>
    <source>
        <strain evidence="3">cv. 10/8</strain>
        <tissue evidence="2">Leaf</tissue>
    </source>
</reference>
<protein>
    <submittedName>
        <fullName evidence="2">Uncharacterized protein</fullName>
    </submittedName>
</protein>
<keyword evidence="1" id="KW-0812">Transmembrane</keyword>
<evidence type="ECO:0000313" key="2">
    <source>
        <dbReference type="EMBL" id="MCI08858.1"/>
    </source>
</evidence>
<dbReference type="Proteomes" id="UP000265520">
    <property type="component" value="Unassembled WGS sequence"/>
</dbReference>
<keyword evidence="3" id="KW-1185">Reference proteome</keyword>
<feature type="transmembrane region" description="Helical" evidence="1">
    <location>
        <begin position="41"/>
        <end position="62"/>
    </location>
</feature>
<dbReference type="AlphaFoldDB" id="A0A392P9V7"/>
<organism evidence="2 3">
    <name type="scientific">Trifolium medium</name>
    <dbReference type="NCBI Taxonomy" id="97028"/>
    <lineage>
        <taxon>Eukaryota</taxon>
        <taxon>Viridiplantae</taxon>
        <taxon>Streptophyta</taxon>
        <taxon>Embryophyta</taxon>
        <taxon>Tracheophyta</taxon>
        <taxon>Spermatophyta</taxon>
        <taxon>Magnoliopsida</taxon>
        <taxon>eudicotyledons</taxon>
        <taxon>Gunneridae</taxon>
        <taxon>Pentapetalae</taxon>
        <taxon>rosids</taxon>
        <taxon>fabids</taxon>
        <taxon>Fabales</taxon>
        <taxon>Fabaceae</taxon>
        <taxon>Papilionoideae</taxon>
        <taxon>50 kb inversion clade</taxon>
        <taxon>NPAAA clade</taxon>
        <taxon>Hologalegina</taxon>
        <taxon>IRL clade</taxon>
        <taxon>Trifolieae</taxon>
        <taxon>Trifolium</taxon>
    </lineage>
</organism>
<sequence length="110" mass="12094">QYISSNGGVVAAEELAPYLDIESTEKIKRVVRRKDRLSSPIYLVTAGSPPITPVLTVSFDMVSTGTFYKGYKELLAVFFTLSLIGLPCLACILLNASTRTHDYYIASRSL</sequence>
<dbReference type="EMBL" id="LXQA010070551">
    <property type="protein sequence ID" value="MCI08858.1"/>
    <property type="molecule type" value="Genomic_DNA"/>
</dbReference>
<feature type="transmembrane region" description="Helical" evidence="1">
    <location>
        <begin position="74"/>
        <end position="94"/>
    </location>
</feature>